<dbReference type="AlphaFoldDB" id="A0A563VYJ8"/>
<accession>A0A563VYJ8</accession>
<organism evidence="2 3">
    <name type="scientific">Hyella patelloides LEGE 07179</name>
    <dbReference type="NCBI Taxonomy" id="945734"/>
    <lineage>
        <taxon>Bacteria</taxon>
        <taxon>Bacillati</taxon>
        <taxon>Cyanobacteriota</taxon>
        <taxon>Cyanophyceae</taxon>
        <taxon>Pleurocapsales</taxon>
        <taxon>Hyellaceae</taxon>
        <taxon>Hyella</taxon>
    </lineage>
</organism>
<dbReference type="RefSeq" id="WP_144875300.1">
    <property type="nucleotide sequence ID" value="NZ_LR214192.1"/>
</dbReference>
<protein>
    <submittedName>
        <fullName evidence="2">Uncharacterized protein</fullName>
    </submittedName>
</protein>
<feature type="transmembrane region" description="Helical" evidence="1">
    <location>
        <begin position="305"/>
        <end position="325"/>
    </location>
</feature>
<evidence type="ECO:0000313" key="3">
    <source>
        <dbReference type="Proteomes" id="UP000320055"/>
    </source>
</evidence>
<keyword evidence="3" id="KW-1185">Reference proteome</keyword>
<evidence type="ECO:0000313" key="2">
    <source>
        <dbReference type="EMBL" id="VEP16496.1"/>
    </source>
</evidence>
<keyword evidence="1" id="KW-0472">Membrane</keyword>
<feature type="transmembrane region" description="Helical" evidence="1">
    <location>
        <begin position="183"/>
        <end position="215"/>
    </location>
</feature>
<name>A0A563VYJ8_9CYAN</name>
<dbReference type="EMBL" id="CAACVJ010000398">
    <property type="protein sequence ID" value="VEP16496.1"/>
    <property type="molecule type" value="Genomic_DNA"/>
</dbReference>
<gene>
    <name evidence="2" type="ORF">H1P_4570002</name>
</gene>
<dbReference type="OrthoDB" id="7871868at2"/>
<proteinExistence type="predicted"/>
<evidence type="ECO:0000256" key="1">
    <source>
        <dbReference type="SAM" id="Phobius"/>
    </source>
</evidence>
<keyword evidence="1" id="KW-1133">Transmembrane helix</keyword>
<dbReference type="Proteomes" id="UP000320055">
    <property type="component" value="Unassembled WGS sequence"/>
</dbReference>
<sequence length="441" mass="50809">MTVNNFMFFNYLVNKIKNLCRLNLDAKMNSQNKNKQKKLLEQTIKQETRNLLKQISSQNIDNNNIDLYERKLKILLEFGESLNNDSNYDSLIDKIINSFLEYDADITSQKDYGKSILKNATEYLYLLRKSTQSLDNKITQAGKMNKINDPALGLELFRTYRSIIEHEGTLLNERINWFLTTQAFLLTGVGVAITANATIISPLFIILISIIGSIYSHLVKNPILLTIEAVDILKHEWKNEIYGSMPDKNDGIAITSQVKNLLPLQVCFDSNAYQNYLESQTHDYTIESQSKQFKINVKTLQRTLFWMWIVIGIIATLYLIFFDGFKMNPLAKKPYYLTILPQQKDTKLYENNPKEVPYISNLINKINQPNSLFRATICMAKSSKNQVVVLYPVGNSSFNLSEELANSSWSQMKTYIETEISDKSVTVSQLQIERDSLNRCQ</sequence>
<reference evidence="2 3" key="1">
    <citation type="submission" date="2019-01" db="EMBL/GenBank/DDBJ databases">
        <authorList>
            <person name="Brito A."/>
        </authorList>
    </citation>
    <scope>NUCLEOTIDE SEQUENCE [LARGE SCALE GENOMIC DNA]</scope>
    <source>
        <strain evidence="2">1</strain>
    </source>
</reference>
<keyword evidence="1" id="KW-0812">Transmembrane</keyword>